<dbReference type="InterPro" id="IPR027417">
    <property type="entry name" value="P-loop_NTPase"/>
</dbReference>
<dbReference type="SUPFAM" id="SSF52540">
    <property type="entry name" value="P-loop containing nucleoside triphosphate hydrolases"/>
    <property type="match status" value="1"/>
</dbReference>
<dbReference type="PANTHER" id="PTHR42734">
    <property type="entry name" value="METAL TRANSPORT SYSTEM ATP-BINDING PROTEIN TM_0124-RELATED"/>
    <property type="match status" value="1"/>
</dbReference>
<evidence type="ECO:0000256" key="2">
    <source>
        <dbReference type="ARBA" id="ARBA00022448"/>
    </source>
</evidence>
<gene>
    <name evidence="5" type="ORF">FNL38_103364</name>
</gene>
<dbReference type="PROSITE" id="PS50893">
    <property type="entry name" value="ABC_TRANSPORTER_2"/>
    <property type="match status" value="1"/>
</dbReference>
<organism evidence="5">
    <name type="scientific">Nocardia globerula</name>
    <dbReference type="NCBI Taxonomy" id="1818"/>
    <lineage>
        <taxon>Bacteria</taxon>
        <taxon>Bacillati</taxon>
        <taxon>Actinomycetota</taxon>
        <taxon>Actinomycetes</taxon>
        <taxon>Mycobacteriales</taxon>
        <taxon>Nocardiaceae</taxon>
        <taxon>Nocardia</taxon>
    </lineage>
</organism>
<dbReference type="GO" id="GO:0005524">
    <property type="term" value="F:ATP binding"/>
    <property type="evidence" value="ECO:0007669"/>
    <property type="project" value="UniProtKB-KW"/>
</dbReference>
<dbReference type="EMBL" id="VNIQ01000003">
    <property type="protein sequence ID" value="TYQ05013.1"/>
    <property type="molecule type" value="Genomic_DNA"/>
</dbReference>
<accession>A0A652YRS1</accession>
<dbReference type="PANTHER" id="PTHR42734:SF17">
    <property type="entry name" value="METAL TRANSPORT SYSTEM ATP-BINDING PROTEIN TM_0124-RELATED"/>
    <property type="match status" value="1"/>
</dbReference>
<keyword evidence="3" id="KW-0547">Nucleotide-binding</keyword>
<comment type="caution">
    <text evidence="5">The sequence shown here is derived from an EMBL/GenBank/DDBJ whole genome shotgun (WGS) entry which is preliminary data.</text>
</comment>
<dbReference type="Pfam" id="PF00005">
    <property type="entry name" value="ABC_tran"/>
    <property type="match status" value="1"/>
</dbReference>
<evidence type="ECO:0000256" key="3">
    <source>
        <dbReference type="ARBA" id="ARBA00022741"/>
    </source>
</evidence>
<dbReference type="InterPro" id="IPR050153">
    <property type="entry name" value="Metal_Ion_Import_ABC"/>
</dbReference>
<dbReference type="SMART" id="SM00382">
    <property type="entry name" value="AAA"/>
    <property type="match status" value="1"/>
</dbReference>
<name>A0A652YRS1_NOCGL</name>
<evidence type="ECO:0000256" key="4">
    <source>
        <dbReference type="ARBA" id="ARBA00022840"/>
    </source>
</evidence>
<protein>
    <submittedName>
        <fullName evidence="5">Iron complex transport system ATP-binding protein</fullName>
    </submittedName>
</protein>
<proteinExistence type="inferred from homology"/>
<keyword evidence="4 5" id="KW-0067">ATP-binding</keyword>
<keyword evidence="2" id="KW-0813">Transport</keyword>
<dbReference type="InterPro" id="IPR003439">
    <property type="entry name" value="ABC_transporter-like_ATP-bd"/>
</dbReference>
<sequence>MEHSSGTVLSTEHVDLVRDGRYLLQDINISIEPGQHWVLLGANGAGKSTLLSLFGATAHPTRGSVFVLGHKLGRVDMRELRMDIGHVNPRHTIGIPITVRNVVITGLTNTTELMPRWSPTPEQEAHADALIDLLGMSPRSNALWPNLSQGERGRALIARALMVEPRLLLLDEPATGLDLAAREQLLSALDDLRSQNPSLASILVTHHIEEIPSTTTHALLIKDGVVTATGLADDVITSENISDCFSHPIEIERRNGRWNARSHPRQRNQLSQLI</sequence>
<comment type="similarity">
    <text evidence="1">Belongs to the ABC transporter superfamily.</text>
</comment>
<dbReference type="AlphaFoldDB" id="A0A652YRS1"/>
<evidence type="ECO:0000256" key="1">
    <source>
        <dbReference type="ARBA" id="ARBA00005417"/>
    </source>
</evidence>
<evidence type="ECO:0000313" key="5">
    <source>
        <dbReference type="EMBL" id="TYQ05013.1"/>
    </source>
</evidence>
<dbReference type="InterPro" id="IPR003593">
    <property type="entry name" value="AAA+_ATPase"/>
</dbReference>
<reference evidence="5" key="1">
    <citation type="submission" date="2019-07" db="EMBL/GenBank/DDBJ databases">
        <title>Genomic Encyclopedia of Type Strains, Phase IV (KMG-IV): sequencing the most valuable type-strain genomes for metagenomic binning, comparative biology and taxonomic classification.</title>
        <authorList>
            <person name="Goeker M."/>
        </authorList>
    </citation>
    <scope>NUCLEOTIDE SEQUENCE</scope>
    <source>
        <strain evidence="5">DSM 44596</strain>
    </source>
</reference>
<dbReference type="GO" id="GO:0016887">
    <property type="term" value="F:ATP hydrolysis activity"/>
    <property type="evidence" value="ECO:0007669"/>
    <property type="project" value="InterPro"/>
</dbReference>
<dbReference type="Gene3D" id="3.40.50.300">
    <property type="entry name" value="P-loop containing nucleotide triphosphate hydrolases"/>
    <property type="match status" value="1"/>
</dbReference>